<sequence>MNPVKTRRLVVYSFAPILLSSLFVAPVVCAEEEDNDLFMADFRLRYETVDQNNLLNDAKALTLRTTIGLRTPKIFGFSLYVEGEDSRPVFGIDDYSDTLGMNPDYSVIADPKTTEFDQGYLQFKTKTITARLGRQVISLDNQRFVGNVGWRQDKQTFDAMSVTWKLFDSITVNYAYIDKRNRIFAKDRDLNSKDQLINLAWDTGLGTLIGYAYMLEEDEGIRNTNDTYGIRY</sequence>
<dbReference type="EMBL" id="VCBC01000011">
    <property type="protein sequence ID" value="TLU64263.1"/>
    <property type="molecule type" value="Genomic_DNA"/>
</dbReference>
<proteinExistence type="predicted"/>
<dbReference type="InterPro" id="IPR023614">
    <property type="entry name" value="Porin_dom_sf"/>
</dbReference>
<evidence type="ECO:0000256" key="1">
    <source>
        <dbReference type="SAM" id="SignalP"/>
    </source>
</evidence>
<comment type="caution">
    <text evidence="3">The sequence shown here is derived from an EMBL/GenBank/DDBJ whole genome shotgun (WGS) entry which is preliminary data.</text>
</comment>
<dbReference type="Gene3D" id="2.40.160.10">
    <property type="entry name" value="Porin"/>
    <property type="match status" value="1"/>
</dbReference>
<feature type="chain" id="PRO_5024299910" description="Alginate export domain-containing protein" evidence="1">
    <location>
        <begin position="31"/>
        <end position="232"/>
    </location>
</feature>
<dbReference type="InterPro" id="IPR025388">
    <property type="entry name" value="Alginate_export_dom"/>
</dbReference>
<feature type="domain" description="Alginate export" evidence="2">
    <location>
        <begin position="41"/>
        <end position="171"/>
    </location>
</feature>
<keyword evidence="1" id="KW-0732">Signal</keyword>
<evidence type="ECO:0000313" key="4">
    <source>
        <dbReference type="Proteomes" id="UP000307790"/>
    </source>
</evidence>
<feature type="signal peptide" evidence="1">
    <location>
        <begin position="1"/>
        <end position="30"/>
    </location>
</feature>
<accession>A0A5R9IIG9</accession>
<dbReference type="Proteomes" id="UP000307790">
    <property type="component" value="Unassembled WGS sequence"/>
</dbReference>
<name>A0A5R9IIG9_9GAMM</name>
<organism evidence="3 4">
    <name type="scientific">Thalassotalea litorea</name>
    <dbReference type="NCBI Taxonomy" id="2020715"/>
    <lineage>
        <taxon>Bacteria</taxon>
        <taxon>Pseudomonadati</taxon>
        <taxon>Pseudomonadota</taxon>
        <taxon>Gammaproteobacteria</taxon>
        <taxon>Alteromonadales</taxon>
        <taxon>Colwelliaceae</taxon>
        <taxon>Thalassotalea</taxon>
    </lineage>
</organism>
<evidence type="ECO:0000259" key="2">
    <source>
        <dbReference type="Pfam" id="PF13372"/>
    </source>
</evidence>
<dbReference type="Pfam" id="PF13372">
    <property type="entry name" value="Alginate_exp"/>
    <property type="match status" value="1"/>
</dbReference>
<dbReference type="AlphaFoldDB" id="A0A5R9IIG9"/>
<gene>
    <name evidence="3" type="ORF">FE810_11680</name>
</gene>
<dbReference type="OrthoDB" id="9767539at2"/>
<dbReference type="RefSeq" id="WP_138320246.1">
    <property type="nucleotide sequence ID" value="NZ_VCBC01000011.1"/>
</dbReference>
<reference evidence="3 4" key="1">
    <citation type="submission" date="2019-05" db="EMBL/GenBank/DDBJ databases">
        <title>Genome sequences of Thalassotalea litorea 1K03283.</title>
        <authorList>
            <person name="Zhang D."/>
        </authorList>
    </citation>
    <scope>NUCLEOTIDE SEQUENCE [LARGE SCALE GENOMIC DNA]</scope>
    <source>
        <strain evidence="3 4">MCCC 1K03283</strain>
    </source>
</reference>
<protein>
    <recommendedName>
        <fullName evidence="2">Alginate export domain-containing protein</fullName>
    </recommendedName>
</protein>
<evidence type="ECO:0000313" key="3">
    <source>
        <dbReference type="EMBL" id="TLU64263.1"/>
    </source>
</evidence>
<keyword evidence="4" id="KW-1185">Reference proteome</keyword>